<dbReference type="Proteomes" id="UP000504607">
    <property type="component" value="Unplaced"/>
</dbReference>
<dbReference type="RefSeq" id="XP_010909454.1">
    <property type="nucleotide sequence ID" value="XM_010911152.3"/>
</dbReference>
<dbReference type="FunCoup" id="A0A6I9QJL9">
    <property type="interactions" value="2506"/>
</dbReference>
<protein>
    <submittedName>
        <fullName evidence="5">Uncharacterized protein LOC105035558 isoform X1</fullName>
    </submittedName>
</protein>
<feature type="compositionally biased region" description="Polar residues" evidence="3">
    <location>
        <begin position="40"/>
        <end position="53"/>
    </location>
</feature>
<keyword evidence="4" id="KW-1185">Reference proteome</keyword>
<dbReference type="OrthoDB" id="354304at2759"/>
<dbReference type="SMART" id="SM00855">
    <property type="entry name" value="PGAM"/>
    <property type="match status" value="1"/>
</dbReference>
<feature type="region of interest" description="Disordered" evidence="3">
    <location>
        <begin position="1"/>
        <end position="53"/>
    </location>
</feature>
<dbReference type="Gene3D" id="3.40.50.1240">
    <property type="entry name" value="Phosphoglycerate mutase-like"/>
    <property type="match status" value="1"/>
</dbReference>
<sequence>MGSAQSSPPRGEEDEENGRMSKRSKEKVLEQEPEILPYHTSATPLTPQLSAASTPRVLGPSIKVWDPCNVLLQPPPPLSFPRSFDSDDSTATEVFLINHGESEASLRPDLVGGRCPAAKLTAAGERQARALAVFLNSQGVRFNAVYASPLDRAMATAASVCRELNFPEERIQSTDALLEMNQGQWEGCVLPEIYTPEMVSLIDRHQPDFSAPSGESIRQVEFRMIEFLNRTVERLPEKLSTDLLMHRNESRAFSHHSSANSVQVQDGPHWDLPYRFDRQGLTRKRSGKSRLQIVTTMDNEIEDEVSPREANHGNILHEANTKRHSTNLNGVFTHATPIKCLLTSILNCSPATSHKICIDDSSVTVLQHSLRAGWCIKRVNDTSHLRLL</sequence>
<feature type="binding site" evidence="2">
    <location>
        <position position="152"/>
    </location>
    <ligand>
        <name>substrate</name>
    </ligand>
</feature>
<proteinExistence type="predicted"/>
<dbReference type="SUPFAM" id="SSF53254">
    <property type="entry name" value="Phosphoglycerate mutase-like"/>
    <property type="match status" value="1"/>
</dbReference>
<evidence type="ECO:0000313" key="5">
    <source>
        <dbReference type="RefSeq" id="XP_010909454.1"/>
    </source>
</evidence>
<dbReference type="InParanoid" id="A0A6I9QJL9"/>
<evidence type="ECO:0000313" key="4">
    <source>
        <dbReference type="Proteomes" id="UP000504607"/>
    </source>
</evidence>
<dbReference type="InterPro" id="IPR017070">
    <property type="entry name" value="UCP036920_PGAM-like_plant"/>
</dbReference>
<dbReference type="KEGG" id="egu:105035558"/>
<dbReference type="Pfam" id="PF00300">
    <property type="entry name" value="His_Phos_1"/>
    <property type="match status" value="1"/>
</dbReference>
<evidence type="ECO:0000256" key="2">
    <source>
        <dbReference type="PIRSR" id="PIRSR613078-2"/>
    </source>
</evidence>
<dbReference type="PANTHER" id="PTHR47927:SF2">
    <property type="entry name" value="PHOSPHOGLYCERATE MUTASE FAMILY PROTEIN"/>
    <property type="match status" value="1"/>
</dbReference>
<name>A0A6I9QJL9_ELAGV</name>
<dbReference type="CDD" id="cd07067">
    <property type="entry name" value="HP_PGM_like"/>
    <property type="match status" value="1"/>
</dbReference>
<dbReference type="InterPro" id="IPR029033">
    <property type="entry name" value="His_PPase_superfam"/>
</dbReference>
<dbReference type="PANTHER" id="PTHR47927">
    <property type="entry name" value="PUTATIVE-RELATED"/>
    <property type="match status" value="1"/>
</dbReference>
<accession>A0A6I9QJL9</accession>
<dbReference type="InterPro" id="IPR013078">
    <property type="entry name" value="His_Pase_superF_clade-1"/>
</dbReference>
<dbReference type="PIRSF" id="PIRSF036920">
    <property type="entry name" value="X4Y4"/>
    <property type="match status" value="1"/>
</dbReference>
<organism evidence="4 5">
    <name type="scientific">Elaeis guineensis var. tenera</name>
    <name type="common">Oil palm</name>
    <dbReference type="NCBI Taxonomy" id="51953"/>
    <lineage>
        <taxon>Eukaryota</taxon>
        <taxon>Viridiplantae</taxon>
        <taxon>Streptophyta</taxon>
        <taxon>Embryophyta</taxon>
        <taxon>Tracheophyta</taxon>
        <taxon>Spermatophyta</taxon>
        <taxon>Magnoliopsida</taxon>
        <taxon>Liliopsida</taxon>
        <taxon>Arecaceae</taxon>
        <taxon>Arecoideae</taxon>
        <taxon>Cocoseae</taxon>
        <taxon>Elaeidinae</taxon>
        <taxon>Elaeis</taxon>
    </lineage>
</organism>
<gene>
    <name evidence="5" type="primary">LOC105035558</name>
</gene>
<feature type="active site" description="Proton donor/acceptor" evidence="1">
    <location>
        <position position="179"/>
    </location>
</feature>
<evidence type="ECO:0000256" key="3">
    <source>
        <dbReference type="SAM" id="MobiDB-lite"/>
    </source>
</evidence>
<dbReference type="GeneID" id="105035558"/>
<dbReference type="AlphaFoldDB" id="A0A6I9QJL9"/>
<feature type="active site" description="Tele-phosphohistidine intermediate" evidence="1">
    <location>
        <position position="99"/>
    </location>
</feature>
<reference evidence="5" key="1">
    <citation type="submission" date="2025-08" db="UniProtKB">
        <authorList>
            <consortium name="RefSeq"/>
        </authorList>
    </citation>
    <scope>IDENTIFICATION</scope>
</reference>
<evidence type="ECO:0000256" key="1">
    <source>
        <dbReference type="PIRSR" id="PIRSR613078-1"/>
    </source>
</evidence>